<comment type="similarity">
    <text evidence="2 10">Belongs to the aldehyde dehydrogenase family.</text>
</comment>
<accession>A0A974BNG2</accession>
<dbReference type="PROSITE" id="PS00070">
    <property type="entry name" value="ALDEHYDE_DEHYDR_CYS"/>
    <property type="match status" value="1"/>
</dbReference>
<protein>
    <recommendedName>
        <fullName evidence="7">L-glutamate gamma-semialdehyde dehydrogenase</fullName>
        <ecNumber evidence="3">1.2.1.88</ecNumber>
    </recommendedName>
    <alternativeName>
        <fullName evidence="7">L-glutamate gamma-semialdehyde dehydrogenase</fullName>
    </alternativeName>
</protein>
<dbReference type="GO" id="GO:0009898">
    <property type="term" value="C:cytoplasmic side of plasma membrane"/>
    <property type="evidence" value="ECO:0007669"/>
    <property type="project" value="TreeGrafter"/>
</dbReference>
<dbReference type="AlphaFoldDB" id="A0A974BNG2"/>
<dbReference type="GO" id="GO:0003842">
    <property type="term" value="F:L-glutamate gamma-semialdehyde dehydrogenase activity"/>
    <property type="evidence" value="ECO:0007669"/>
    <property type="project" value="UniProtKB-EC"/>
</dbReference>
<comment type="catalytic activity">
    <reaction evidence="8">
        <text>L-glutamate 5-semialdehyde + NAD(+) + H2O = L-glutamate + NADH + 2 H(+)</text>
        <dbReference type="Rhea" id="RHEA:30235"/>
        <dbReference type="ChEBI" id="CHEBI:15377"/>
        <dbReference type="ChEBI" id="CHEBI:15378"/>
        <dbReference type="ChEBI" id="CHEBI:29985"/>
        <dbReference type="ChEBI" id="CHEBI:57540"/>
        <dbReference type="ChEBI" id="CHEBI:57945"/>
        <dbReference type="ChEBI" id="CHEBI:58066"/>
        <dbReference type="EC" id="1.2.1.88"/>
    </reaction>
</comment>
<keyword evidence="4 10" id="KW-0560">Oxidoreductase</keyword>
<feature type="active site" evidence="9">
    <location>
        <position position="293"/>
    </location>
</feature>
<organism evidence="12 13">
    <name type="scientific">Sedimentibacter hydroxybenzoicus DSM 7310</name>
    <dbReference type="NCBI Taxonomy" id="1123245"/>
    <lineage>
        <taxon>Bacteria</taxon>
        <taxon>Bacillati</taxon>
        <taxon>Bacillota</taxon>
        <taxon>Tissierellia</taxon>
        <taxon>Sedimentibacter</taxon>
    </lineage>
</organism>
<dbReference type="Gene3D" id="3.40.309.10">
    <property type="entry name" value="Aldehyde Dehydrogenase, Chain A, domain 2"/>
    <property type="match status" value="1"/>
</dbReference>
<dbReference type="InterPro" id="IPR005931">
    <property type="entry name" value="P5CDH/ALDH4A1"/>
</dbReference>
<evidence type="ECO:0000256" key="2">
    <source>
        <dbReference type="ARBA" id="ARBA00009986"/>
    </source>
</evidence>
<proteinExistence type="inferred from homology"/>
<dbReference type="Pfam" id="PF00171">
    <property type="entry name" value="Aldedh"/>
    <property type="match status" value="1"/>
</dbReference>
<dbReference type="PANTHER" id="PTHR42862">
    <property type="entry name" value="DELTA-1-PYRROLINE-5-CARBOXYLATE DEHYDROGENASE 1, ISOFORM A-RELATED"/>
    <property type="match status" value="1"/>
</dbReference>
<dbReference type="InterPro" id="IPR016162">
    <property type="entry name" value="Ald_DH_N"/>
</dbReference>
<evidence type="ECO:0000256" key="9">
    <source>
        <dbReference type="PROSITE-ProRule" id="PRU10007"/>
    </source>
</evidence>
<evidence type="ECO:0000313" key="12">
    <source>
        <dbReference type="EMBL" id="NYB76052.1"/>
    </source>
</evidence>
<evidence type="ECO:0000256" key="5">
    <source>
        <dbReference type="ARBA" id="ARBA00023027"/>
    </source>
</evidence>
<evidence type="ECO:0000256" key="3">
    <source>
        <dbReference type="ARBA" id="ARBA00012884"/>
    </source>
</evidence>
<name>A0A974BNG2_SEDHY</name>
<dbReference type="InterPro" id="IPR015590">
    <property type="entry name" value="Aldehyde_DH_dom"/>
</dbReference>
<evidence type="ECO:0000313" key="13">
    <source>
        <dbReference type="Proteomes" id="UP000611629"/>
    </source>
</evidence>
<comment type="pathway">
    <text evidence="1">Amino-acid degradation; L-proline degradation into L-glutamate; L-glutamate from L-proline: step 2/2.</text>
</comment>
<dbReference type="PROSITE" id="PS00687">
    <property type="entry name" value="ALDEHYDE_DEHYDR_GLU"/>
    <property type="match status" value="1"/>
</dbReference>
<dbReference type="Gene3D" id="3.40.605.10">
    <property type="entry name" value="Aldehyde Dehydrogenase, Chain A, domain 1"/>
    <property type="match status" value="1"/>
</dbReference>
<dbReference type="GO" id="GO:0004657">
    <property type="term" value="F:proline dehydrogenase activity"/>
    <property type="evidence" value="ECO:0007669"/>
    <property type="project" value="UniProtKB-ARBA"/>
</dbReference>
<gene>
    <name evidence="12" type="primary">pruA</name>
    <name evidence="12" type="ORF">HZF24_18040</name>
</gene>
<dbReference type="InterPro" id="IPR016161">
    <property type="entry name" value="Ald_DH/histidinol_DH"/>
</dbReference>
<sequence>MNNSVINKINFVNEPVLKYEKGSPERIELEKELKAMKTSFADIPVIIGGKEIRTGNKGSCILPHNKNMVIGEFHKASKKEVEMAVEEALKAKKEWEKMNWQSRVAIFLRAAELLSGPWRAKFNAATMLIQSKTYKQAEIDSACELADFFRYNASCLPQIYAEQPISPDKIWNKIEYRPLEGFIYAVTPFNFTAIAGNLPCAPAMTGNVVVWKPASVAVYTAYIIYQLLKEAGLPDGVINFVPGNADEISDVVLKNEHLSGIHFTGSTKVFHNMWTAVGNNISNYRSFPRIVGETGGKDFIVVHNSANIHSASRGIIEGAFEYQGQKCSAASRVYVARSIWPSIKEIIIKKAADIKVGDVEEIDTFMGAVIDQKSFNNIKNYIDYVKNSDEAEILFGGSCDDSKGYFVDPTIILTKNPHFKTMKEEIFGPVLTIYVYDDEKFEETLDLVDSTTNYGLTGAIFAKDRYAINAAEEKLVNAAGNFYVNDRPTGAVVGQQPFGGARQSGTNDKAGSKINLMRWISPRVVKETLGN</sequence>
<dbReference type="Proteomes" id="UP000611629">
    <property type="component" value="Unassembled WGS sequence"/>
</dbReference>
<comment type="caution">
    <text evidence="12">The sequence shown here is derived from an EMBL/GenBank/DDBJ whole genome shotgun (WGS) entry which is preliminary data.</text>
</comment>
<keyword evidence="6" id="KW-0642">Proline metabolism</keyword>
<evidence type="ECO:0000256" key="7">
    <source>
        <dbReference type="ARBA" id="ARBA00032259"/>
    </source>
</evidence>
<dbReference type="EC" id="1.2.1.88" evidence="3"/>
<feature type="domain" description="Aldehyde dehydrogenase" evidence="11">
    <location>
        <begin position="59"/>
        <end position="520"/>
    </location>
</feature>
<evidence type="ECO:0000256" key="6">
    <source>
        <dbReference type="ARBA" id="ARBA00023062"/>
    </source>
</evidence>
<evidence type="ECO:0000256" key="1">
    <source>
        <dbReference type="ARBA" id="ARBA00004786"/>
    </source>
</evidence>
<dbReference type="FunFam" id="3.40.605.10:FF:000006">
    <property type="entry name" value="1-pyrroline-5-carboxylate dehydrogenase"/>
    <property type="match status" value="1"/>
</dbReference>
<dbReference type="PANTHER" id="PTHR42862:SF1">
    <property type="entry name" value="DELTA-1-PYRROLINE-5-CARBOXYLATE DEHYDROGENASE 2, ISOFORM A-RELATED"/>
    <property type="match status" value="1"/>
</dbReference>
<dbReference type="FunFam" id="3.40.309.10:FF:000005">
    <property type="entry name" value="1-pyrroline-5-carboxylate dehydrogenase 1"/>
    <property type="match status" value="1"/>
</dbReference>
<dbReference type="NCBIfam" id="TIGR01236">
    <property type="entry name" value="D1pyr5carbox1"/>
    <property type="match status" value="1"/>
</dbReference>
<dbReference type="RefSeq" id="WP_179239771.1">
    <property type="nucleotide sequence ID" value="NZ_JACBNQ010000039.1"/>
</dbReference>
<dbReference type="EMBL" id="JACBNQ010000039">
    <property type="protein sequence ID" value="NYB76052.1"/>
    <property type="molecule type" value="Genomic_DNA"/>
</dbReference>
<reference evidence="12" key="1">
    <citation type="submission" date="2020-07" db="EMBL/GenBank/DDBJ databases">
        <title>Genomic analysis of a strain of Sedimentibacter Hydroxybenzoicus DSM7310.</title>
        <authorList>
            <person name="Ma S."/>
        </authorList>
    </citation>
    <scope>NUCLEOTIDE SEQUENCE</scope>
    <source>
        <strain evidence="12">DSM 7310</strain>
    </source>
</reference>
<dbReference type="CDD" id="cd07123">
    <property type="entry name" value="ALDH_F4-17_P5CDH"/>
    <property type="match status" value="1"/>
</dbReference>
<evidence type="ECO:0000259" key="11">
    <source>
        <dbReference type="Pfam" id="PF00171"/>
    </source>
</evidence>
<dbReference type="SUPFAM" id="SSF53720">
    <property type="entry name" value="ALDH-like"/>
    <property type="match status" value="1"/>
</dbReference>
<keyword evidence="5" id="KW-0520">NAD</keyword>
<evidence type="ECO:0000256" key="8">
    <source>
        <dbReference type="ARBA" id="ARBA00048142"/>
    </source>
</evidence>
<dbReference type="InterPro" id="IPR016160">
    <property type="entry name" value="Ald_DH_CS_CYS"/>
</dbReference>
<dbReference type="InterPro" id="IPR016163">
    <property type="entry name" value="Ald_DH_C"/>
</dbReference>
<keyword evidence="13" id="KW-1185">Reference proteome</keyword>
<dbReference type="GO" id="GO:0010133">
    <property type="term" value="P:L-proline catabolic process to L-glutamate"/>
    <property type="evidence" value="ECO:0007669"/>
    <property type="project" value="InterPro"/>
</dbReference>
<evidence type="ECO:0000256" key="4">
    <source>
        <dbReference type="ARBA" id="ARBA00023002"/>
    </source>
</evidence>
<dbReference type="InterPro" id="IPR029510">
    <property type="entry name" value="Ald_DH_CS_GLU"/>
</dbReference>
<evidence type="ECO:0000256" key="10">
    <source>
        <dbReference type="RuleBase" id="RU003345"/>
    </source>
</evidence>
<dbReference type="InterPro" id="IPR050485">
    <property type="entry name" value="Proline_metab_enzyme"/>
</dbReference>